<evidence type="ECO:0000313" key="5">
    <source>
        <dbReference type="EMBL" id="CAE5958681.1"/>
    </source>
</evidence>
<comment type="similarity">
    <text evidence="1">Belongs to the PPR family. P subfamily.</text>
</comment>
<organism evidence="5 6">
    <name type="scientific">Arabidopsis arenosa</name>
    <name type="common">Sand rock-cress</name>
    <name type="synonym">Cardaminopsis arenosa</name>
    <dbReference type="NCBI Taxonomy" id="38785"/>
    <lineage>
        <taxon>Eukaryota</taxon>
        <taxon>Viridiplantae</taxon>
        <taxon>Streptophyta</taxon>
        <taxon>Embryophyta</taxon>
        <taxon>Tracheophyta</taxon>
        <taxon>Spermatophyta</taxon>
        <taxon>Magnoliopsida</taxon>
        <taxon>eudicotyledons</taxon>
        <taxon>Gunneridae</taxon>
        <taxon>Pentapetalae</taxon>
        <taxon>rosids</taxon>
        <taxon>malvids</taxon>
        <taxon>Brassicales</taxon>
        <taxon>Brassicaceae</taxon>
        <taxon>Camelineae</taxon>
        <taxon>Arabidopsis</taxon>
    </lineage>
</organism>
<dbReference type="AlphaFoldDB" id="A0A8S1ZIX0"/>
<feature type="repeat" description="PPR" evidence="3">
    <location>
        <begin position="135"/>
        <end position="170"/>
    </location>
</feature>
<name>A0A8S1ZIX0_ARAAE</name>
<evidence type="ECO:0000256" key="2">
    <source>
        <dbReference type="ARBA" id="ARBA00022737"/>
    </source>
</evidence>
<reference evidence="5" key="1">
    <citation type="submission" date="2021-01" db="EMBL/GenBank/DDBJ databases">
        <authorList>
            <person name="Bezrukov I."/>
        </authorList>
    </citation>
    <scope>NUCLEOTIDE SEQUENCE</scope>
</reference>
<dbReference type="PROSITE" id="PS51375">
    <property type="entry name" value="PPR"/>
    <property type="match status" value="1"/>
</dbReference>
<feature type="transmembrane region" description="Helical" evidence="4">
    <location>
        <begin position="368"/>
        <end position="389"/>
    </location>
</feature>
<accession>A0A8S1ZIX0</accession>
<dbReference type="PANTHER" id="PTHR45717:SF10">
    <property type="entry name" value="OS10G0501000 PROTEIN"/>
    <property type="match status" value="1"/>
</dbReference>
<sequence>MRPILQACGRNIPAFRRYLFRSAGTLSSPELKDGLNLHIANAGEDPKASFVPVLEKWKQQGNHLNPSDLRSIIQTLRDSERFPQALKVSEWMSEQKVCNLIPEDYVARLHLIDNVLGLEEAEKFFESIPQDKRDDSDLYTTILSFYTRSEKTLEKAELIFQKMRKLGYLSKPCPFNHMMSLYNQIGKRDMVHQILSQMEKNNVKSDNRTLKIILGLLAECDTSTLDWRTSCEMAKTYLKQGLVVEAVKMLRRAEESVVDPDSKKLVYESLMVLYGEAGKAEEVYRIWGLYNNMSLLQRVADEEGYKAVITALLKLNDINGASTIVNKWYGKDVRIITMMASAYCEKGQLKDAEELLFRKGFRFVPKKIALALVVCYGYMLYDLGVKLYLGLTM</sequence>
<dbReference type="PANTHER" id="PTHR45717">
    <property type="entry name" value="OS12G0527900 PROTEIN"/>
    <property type="match status" value="1"/>
</dbReference>
<dbReference type="EMBL" id="LR999451">
    <property type="protein sequence ID" value="CAE5958681.1"/>
    <property type="molecule type" value="Genomic_DNA"/>
</dbReference>
<evidence type="ECO:0000313" key="6">
    <source>
        <dbReference type="Proteomes" id="UP000682877"/>
    </source>
</evidence>
<dbReference type="InterPro" id="IPR011990">
    <property type="entry name" value="TPR-like_helical_dom_sf"/>
</dbReference>
<keyword evidence="4" id="KW-0812">Transmembrane</keyword>
<evidence type="ECO:0008006" key="7">
    <source>
        <dbReference type="Google" id="ProtNLM"/>
    </source>
</evidence>
<dbReference type="Pfam" id="PF01535">
    <property type="entry name" value="PPR"/>
    <property type="match status" value="2"/>
</dbReference>
<keyword evidence="4" id="KW-1133">Transmembrane helix</keyword>
<gene>
    <name evidence="5" type="ORF">AARE701A_LOCUS2267</name>
</gene>
<evidence type="ECO:0000256" key="1">
    <source>
        <dbReference type="ARBA" id="ARBA00007626"/>
    </source>
</evidence>
<dbReference type="GO" id="GO:0003729">
    <property type="term" value="F:mRNA binding"/>
    <property type="evidence" value="ECO:0007669"/>
    <property type="project" value="UniProtKB-ARBA"/>
</dbReference>
<keyword evidence="2" id="KW-0677">Repeat</keyword>
<proteinExistence type="inferred from homology"/>
<dbReference type="Proteomes" id="UP000682877">
    <property type="component" value="Chromosome 1"/>
</dbReference>
<protein>
    <recommendedName>
        <fullName evidence="7">Pentatricopeptide repeat-containing protein</fullName>
    </recommendedName>
</protein>
<evidence type="ECO:0000256" key="3">
    <source>
        <dbReference type="PROSITE-ProRule" id="PRU00708"/>
    </source>
</evidence>
<dbReference type="Gene3D" id="1.25.40.10">
    <property type="entry name" value="Tetratricopeptide repeat domain"/>
    <property type="match status" value="2"/>
</dbReference>
<keyword evidence="4" id="KW-0472">Membrane</keyword>
<evidence type="ECO:0000256" key="4">
    <source>
        <dbReference type="SAM" id="Phobius"/>
    </source>
</evidence>
<keyword evidence="6" id="KW-1185">Reference proteome</keyword>
<dbReference type="GO" id="GO:0005739">
    <property type="term" value="C:mitochondrion"/>
    <property type="evidence" value="ECO:0007669"/>
    <property type="project" value="TreeGrafter"/>
</dbReference>
<dbReference type="InterPro" id="IPR002885">
    <property type="entry name" value="PPR_rpt"/>
</dbReference>